<evidence type="ECO:0000256" key="3">
    <source>
        <dbReference type="ARBA" id="ARBA00023163"/>
    </source>
</evidence>
<comment type="caution">
    <text evidence="6">The sequence shown here is derived from an EMBL/GenBank/DDBJ whole genome shotgun (WGS) entry which is preliminary data.</text>
</comment>
<dbReference type="InterPro" id="IPR050707">
    <property type="entry name" value="HTH_MetabolicPath_Reg"/>
</dbReference>
<accession>A0ABP6LWN1</accession>
<gene>
    <name evidence="6" type="ORF">GCM10010529_09560</name>
</gene>
<evidence type="ECO:0000313" key="7">
    <source>
        <dbReference type="Proteomes" id="UP001500236"/>
    </source>
</evidence>
<protein>
    <submittedName>
        <fullName evidence="6">IclR family transcriptional regulator</fullName>
    </submittedName>
</protein>
<dbReference type="Pfam" id="PF01614">
    <property type="entry name" value="IclR_C"/>
    <property type="match status" value="1"/>
</dbReference>
<dbReference type="InterPro" id="IPR029016">
    <property type="entry name" value="GAF-like_dom_sf"/>
</dbReference>
<dbReference type="InterPro" id="IPR036390">
    <property type="entry name" value="WH_DNA-bd_sf"/>
</dbReference>
<proteinExistence type="predicted"/>
<keyword evidence="1" id="KW-0805">Transcription regulation</keyword>
<dbReference type="InterPro" id="IPR036388">
    <property type="entry name" value="WH-like_DNA-bd_sf"/>
</dbReference>
<keyword evidence="2" id="KW-0238">DNA-binding</keyword>
<dbReference type="Pfam" id="PF09339">
    <property type="entry name" value="HTH_IclR"/>
    <property type="match status" value="1"/>
</dbReference>
<dbReference type="Gene3D" id="1.10.10.10">
    <property type="entry name" value="Winged helix-like DNA-binding domain superfamily/Winged helix DNA-binding domain"/>
    <property type="match status" value="1"/>
</dbReference>
<dbReference type="SUPFAM" id="SSF55781">
    <property type="entry name" value="GAF domain-like"/>
    <property type="match status" value="1"/>
</dbReference>
<dbReference type="InterPro" id="IPR014757">
    <property type="entry name" value="Tscrpt_reg_IclR_C"/>
</dbReference>
<dbReference type="PANTHER" id="PTHR30136:SF24">
    <property type="entry name" value="HTH-TYPE TRANSCRIPTIONAL REPRESSOR ALLR"/>
    <property type="match status" value="1"/>
</dbReference>
<dbReference type="Gene3D" id="3.30.450.40">
    <property type="match status" value="1"/>
</dbReference>
<name>A0ABP6LWN1_9MICC</name>
<dbReference type="SMART" id="SM00346">
    <property type="entry name" value="HTH_ICLR"/>
    <property type="match status" value="1"/>
</dbReference>
<evidence type="ECO:0000313" key="6">
    <source>
        <dbReference type="EMBL" id="GAA3057822.1"/>
    </source>
</evidence>
<evidence type="ECO:0000256" key="1">
    <source>
        <dbReference type="ARBA" id="ARBA00023015"/>
    </source>
</evidence>
<dbReference type="EMBL" id="BAAAVT010000005">
    <property type="protein sequence ID" value="GAA3057822.1"/>
    <property type="molecule type" value="Genomic_DNA"/>
</dbReference>
<dbReference type="InterPro" id="IPR005471">
    <property type="entry name" value="Tscrpt_reg_IclR_N"/>
</dbReference>
<dbReference type="SUPFAM" id="SSF46785">
    <property type="entry name" value="Winged helix' DNA-binding domain"/>
    <property type="match status" value="1"/>
</dbReference>
<dbReference type="PANTHER" id="PTHR30136">
    <property type="entry name" value="HELIX-TURN-HELIX TRANSCRIPTIONAL REGULATOR, ICLR FAMILY"/>
    <property type="match status" value="1"/>
</dbReference>
<keyword evidence="7" id="KW-1185">Reference proteome</keyword>
<reference evidence="7" key="1">
    <citation type="journal article" date="2019" name="Int. J. Syst. Evol. Microbiol.">
        <title>The Global Catalogue of Microorganisms (GCM) 10K type strain sequencing project: providing services to taxonomists for standard genome sequencing and annotation.</title>
        <authorList>
            <consortium name="The Broad Institute Genomics Platform"/>
            <consortium name="The Broad Institute Genome Sequencing Center for Infectious Disease"/>
            <person name="Wu L."/>
            <person name="Ma J."/>
        </authorList>
    </citation>
    <scope>NUCLEOTIDE SEQUENCE [LARGE SCALE GENOMIC DNA]</scope>
    <source>
        <strain evidence="7">JCM 14309</strain>
    </source>
</reference>
<keyword evidence="3" id="KW-0804">Transcription</keyword>
<sequence length="305" mass="33318">MVAITLSQQHEDPSFNGIWLPGLGSLCRYFSARDEGYRYPDPMANSPSGDAVLDRVMRLFAALEEQPAQTPGDLVAAARLPRTTGYRLIRELRTRGLLALTDGGEIVVGRRVWEIAQHAPIHRELRTAALPYMQDVNAVVRQTTQLSVLADDGALIVERLSRHGAVANPAEVATTMPAHLTSMGHVLLAFAPQRSAERWWGEHGDRAETARPELRRELAEARRRSHALLVGVINTETAGLSVPVLDPRGRALAALTVVVPRDSPEIPQFLMALQTAARGISRAMPQPTVPLNETPVVRSPESPAD</sequence>
<feature type="region of interest" description="Disordered" evidence="4">
    <location>
        <begin position="285"/>
        <end position="305"/>
    </location>
</feature>
<evidence type="ECO:0000259" key="5">
    <source>
        <dbReference type="PROSITE" id="PS51078"/>
    </source>
</evidence>
<evidence type="ECO:0000256" key="4">
    <source>
        <dbReference type="SAM" id="MobiDB-lite"/>
    </source>
</evidence>
<feature type="domain" description="IclR-ED" evidence="5">
    <location>
        <begin position="111"/>
        <end position="286"/>
    </location>
</feature>
<dbReference type="PROSITE" id="PS51078">
    <property type="entry name" value="ICLR_ED"/>
    <property type="match status" value="1"/>
</dbReference>
<evidence type="ECO:0000256" key="2">
    <source>
        <dbReference type="ARBA" id="ARBA00023125"/>
    </source>
</evidence>
<organism evidence="6 7">
    <name type="scientific">Nesterenkonia aethiopica</name>
    <dbReference type="NCBI Taxonomy" id="269144"/>
    <lineage>
        <taxon>Bacteria</taxon>
        <taxon>Bacillati</taxon>
        <taxon>Actinomycetota</taxon>
        <taxon>Actinomycetes</taxon>
        <taxon>Micrococcales</taxon>
        <taxon>Micrococcaceae</taxon>
        <taxon>Nesterenkonia</taxon>
    </lineage>
</organism>
<dbReference type="Proteomes" id="UP001500236">
    <property type="component" value="Unassembled WGS sequence"/>
</dbReference>